<dbReference type="SUPFAM" id="SSF56801">
    <property type="entry name" value="Acetyl-CoA synthetase-like"/>
    <property type="match status" value="1"/>
</dbReference>
<keyword evidence="2" id="KW-0597">Phosphoprotein</keyword>
<evidence type="ECO:0000256" key="1">
    <source>
        <dbReference type="ARBA" id="ARBA00022450"/>
    </source>
</evidence>
<dbReference type="InterPro" id="IPR020845">
    <property type="entry name" value="AMP-binding_CS"/>
</dbReference>
<keyword evidence="1" id="KW-0596">Phosphopantetheine</keyword>
<protein>
    <recommendedName>
        <fullName evidence="3">Carrier domain-containing protein</fullName>
    </recommendedName>
</protein>
<proteinExistence type="predicted"/>
<dbReference type="AlphaFoldDB" id="A0A8H3IH74"/>
<dbReference type="Gene3D" id="3.40.50.12780">
    <property type="entry name" value="N-terminal domain of ligase-like"/>
    <property type="match status" value="1"/>
</dbReference>
<evidence type="ECO:0000313" key="5">
    <source>
        <dbReference type="Proteomes" id="UP000664521"/>
    </source>
</evidence>
<dbReference type="InterPro" id="IPR013120">
    <property type="entry name" value="FAR_NAD-bd"/>
</dbReference>
<dbReference type="PANTHER" id="PTHR43439">
    <property type="entry name" value="PHENYLACETATE-COENZYME A LIGASE"/>
    <property type="match status" value="1"/>
</dbReference>
<dbReference type="EMBL" id="CAJPDS010000046">
    <property type="protein sequence ID" value="CAF9927922.1"/>
    <property type="molecule type" value="Genomic_DNA"/>
</dbReference>
<dbReference type="Pfam" id="PF23562">
    <property type="entry name" value="AMP-binding_C_3"/>
    <property type="match status" value="1"/>
</dbReference>
<dbReference type="Proteomes" id="UP000664521">
    <property type="component" value="Unassembled WGS sequence"/>
</dbReference>
<evidence type="ECO:0000256" key="2">
    <source>
        <dbReference type="ARBA" id="ARBA00022553"/>
    </source>
</evidence>
<sequence>MNGTIQADSVTSHEYGRRLLPVELDRVATVDPGRSYFSRLRDPTNPAHGFEEISYRRVANAVNRTAHWLRAVLGKPKDIDTIAYLAAPDMRNVLLALAVSKAGFKLLLLSPRNSVQANINLFSVTKCEIVVLTDPPAPFARAVLAQHPIKTCQIPSLEELLADDEVPPFPFTKTFDEAKQDPVIVLHTSGSTGLPKPVTWTHGFFAAADNMMHKQSMLGRQSAVAIWQNARIFNTTPGFHAAGIGTMTFFAIWLGCCSILPPPSHKPLDAITVARILDHANASSMLVIPSILDDMSKDPALSDTLRNVSNAIYSGGVLPYEAGEKLKHKTQLISYIGATEFAIFPHWIIEDPNDWEYVKIDPCYNVDFRQQADDLYEAVMVRSKECEMYQPVWHIYPELQAYHTRDLYSKHPTKSGLWMYRGRLDDIIVFVNGEKLNPVSIEEHVGSHTQVKSSLVAGHGRFHAALLVERIQPLLTPAEKAHFLEGIWPLIEEANEASPAHGRISKAHILFTSPEKPMLRAGKGTVQRRLTLNAYANEIDALYADAERFLRIQPPLHVPGADTSSLKDLILRLISGLALHNKQIGPEDDFFLNGMDSLQVLQLVTQLGIYGYSTRDQNNILSPSIVYNNPTASRLAVAIQNIRIESQNRIDTSFREKIKEMQDLLSQLSNPRSATTREGPEILILTGSTGSLGSYLLDALLKAPGVTKIYCLNRAAGQERQAEISKSRGLVFDFDYDRVEFLNGDLTAPFFGLDQSMFQTISTTVTKVIHCAWPVDFNRSLHSFLPQLQGVRAIIDFASLPSNRKSVFFISSIASVGKWSAPEPVPEIPLVDVSLALSTGYAESKNLAEQLLLGSASLIDVSICRVGQIAGPTLSDKGVWKKDEWIPSLIKSSRYLQLLPESLSDSMTELDWIPVDLASTVLAELSLLPWAESARVYHVVNPRTFSWKSLIPAVEEICDLGHLTIVSFGEWVEALRKSAPETFEKQEMEKNPAIKLLDFFEDLPRAKIPKLSTVETQKRSRRLRETGPVKAEDMKRWIQQWAT</sequence>
<dbReference type="InterPro" id="IPR051414">
    <property type="entry name" value="Adenylate-forming_Reductase"/>
</dbReference>
<dbReference type="InterPro" id="IPR036291">
    <property type="entry name" value="NAD(P)-bd_dom_sf"/>
</dbReference>
<dbReference type="InterPro" id="IPR000873">
    <property type="entry name" value="AMP-dep_synth/lig_dom"/>
</dbReference>
<dbReference type="Gene3D" id="1.10.1200.10">
    <property type="entry name" value="ACP-like"/>
    <property type="match status" value="1"/>
</dbReference>
<dbReference type="SUPFAM" id="SSF47336">
    <property type="entry name" value="ACP-like"/>
    <property type="match status" value="1"/>
</dbReference>
<feature type="domain" description="Carrier" evidence="3">
    <location>
        <begin position="561"/>
        <end position="643"/>
    </location>
</feature>
<accession>A0A8H3IH74</accession>
<gene>
    <name evidence="4" type="ORF">HETSPECPRED_006704</name>
</gene>
<dbReference type="PROSITE" id="PS00455">
    <property type="entry name" value="AMP_BINDING"/>
    <property type="match status" value="1"/>
</dbReference>
<name>A0A8H3IH74_9LECA</name>
<dbReference type="Gene3D" id="3.40.50.720">
    <property type="entry name" value="NAD(P)-binding Rossmann-like Domain"/>
    <property type="match status" value="1"/>
</dbReference>
<dbReference type="Pfam" id="PF07993">
    <property type="entry name" value="NAD_binding_4"/>
    <property type="match status" value="1"/>
</dbReference>
<dbReference type="InterPro" id="IPR009081">
    <property type="entry name" value="PP-bd_ACP"/>
</dbReference>
<organism evidence="4 5">
    <name type="scientific">Heterodermia speciosa</name>
    <dbReference type="NCBI Taxonomy" id="116794"/>
    <lineage>
        <taxon>Eukaryota</taxon>
        <taxon>Fungi</taxon>
        <taxon>Dikarya</taxon>
        <taxon>Ascomycota</taxon>
        <taxon>Pezizomycotina</taxon>
        <taxon>Lecanoromycetes</taxon>
        <taxon>OSLEUM clade</taxon>
        <taxon>Lecanoromycetidae</taxon>
        <taxon>Caliciales</taxon>
        <taxon>Physciaceae</taxon>
        <taxon>Heterodermia</taxon>
    </lineage>
</organism>
<dbReference type="OrthoDB" id="429813at2759"/>
<dbReference type="SUPFAM" id="SSF51735">
    <property type="entry name" value="NAD(P)-binding Rossmann-fold domains"/>
    <property type="match status" value="1"/>
</dbReference>
<dbReference type="Pfam" id="PF00501">
    <property type="entry name" value="AMP-binding"/>
    <property type="match status" value="1"/>
</dbReference>
<dbReference type="InterPro" id="IPR036736">
    <property type="entry name" value="ACP-like_sf"/>
</dbReference>
<evidence type="ECO:0000259" key="3">
    <source>
        <dbReference type="PROSITE" id="PS50075"/>
    </source>
</evidence>
<evidence type="ECO:0000313" key="4">
    <source>
        <dbReference type="EMBL" id="CAF9927922.1"/>
    </source>
</evidence>
<dbReference type="PANTHER" id="PTHR43439:SF2">
    <property type="entry name" value="ENZYME, PUTATIVE (JCVI)-RELATED"/>
    <property type="match status" value="1"/>
</dbReference>
<dbReference type="PROSITE" id="PS50075">
    <property type="entry name" value="CARRIER"/>
    <property type="match status" value="1"/>
</dbReference>
<comment type="caution">
    <text evidence="4">The sequence shown here is derived from an EMBL/GenBank/DDBJ whole genome shotgun (WGS) entry which is preliminary data.</text>
</comment>
<keyword evidence="5" id="KW-1185">Reference proteome</keyword>
<reference evidence="4" key="1">
    <citation type="submission" date="2021-03" db="EMBL/GenBank/DDBJ databases">
        <authorList>
            <person name="Tagirdzhanova G."/>
        </authorList>
    </citation>
    <scope>NUCLEOTIDE SEQUENCE</scope>
</reference>
<dbReference type="InterPro" id="IPR042099">
    <property type="entry name" value="ANL_N_sf"/>
</dbReference>